<evidence type="ECO:0000259" key="5">
    <source>
        <dbReference type="SMART" id="SM00701"/>
    </source>
</evidence>
<dbReference type="SUPFAM" id="SSF55846">
    <property type="entry name" value="N-acetylmuramoyl-L-alanine amidase-like"/>
    <property type="match status" value="1"/>
</dbReference>
<dbReference type="EC" id="3.5.1.28" evidence="6"/>
<keyword evidence="6" id="KW-0378">Hydrolase</keyword>
<feature type="region of interest" description="Disordered" evidence="3">
    <location>
        <begin position="232"/>
        <end position="265"/>
    </location>
</feature>
<dbReference type="EMBL" id="JBHTLX010000008">
    <property type="protein sequence ID" value="MFD1247684.1"/>
    <property type="molecule type" value="Genomic_DNA"/>
</dbReference>
<proteinExistence type="inferred from homology"/>
<dbReference type="Pfam" id="PF13517">
    <property type="entry name" value="FG-GAP_3"/>
    <property type="match status" value="1"/>
</dbReference>
<feature type="compositionally biased region" description="Low complexity" evidence="3">
    <location>
        <begin position="235"/>
        <end position="265"/>
    </location>
</feature>
<evidence type="ECO:0000256" key="2">
    <source>
        <dbReference type="ARBA" id="ARBA00022729"/>
    </source>
</evidence>
<keyword evidence="2" id="KW-0732">Signal</keyword>
<dbReference type="InterPro" id="IPR002502">
    <property type="entry name" value="Amidase_domain"/>
</dbReference>
<comment type="caution">
    <text evidence="6">The sequence shown here is derived from an EMBL/GenBank/DDBJ whole genome shotgun (WGS) entry which is preliminary data.</text>
</comment>
<comment type="similarity">
    <text evidence="1">Belongs to the N-acetylmuramoyl-L-alanine amidase 2 family.</text>
</comment>
<dbReference type="PANTHER" id="PTHR11022:SF41">
    <property type="entry name" value="PEPTIDOGLYCAN-RECOGNITION PROTEIN LC-RELATED"/>
    <property type="match status" value="1"/>
</dbReference>
<dbReference type="InterPro" id="IPR013517">
    <property type="entry name" value="FG-GAP"/>
</dbReference>
<dbReference type="CDD" id="cd06583">
    <property type="entry name" value="PGRP"/>
    <property type="match status" value="1"/>
</dbReference>
<keyword evidence="7" id="KW-1185">Reference proteome</keyword>
<dbReference type="InterPro" id="IPR015510">
    <property type="entry name" value="PGRP"/>
</dbReference>
<organism evidence="6 7">
    <name type="scientific">Nocardioides ginsengisoli</name>
    <dbReference type="NCBI Taxonomy" id="363868"/>
    <lineage>
        <taxon>Bacteria</taxon>
        <taxon>Bacillati</taxon>
        <taxon>Actinomycetota</taxon>
        <taxon>Actinomycetes</taxon>
        <taxon>Propionibacteriales</taxon>
        <taxon>Nocardioidaceae</taxon>
        <taxon>Nocardioides</taxon>
    </lineage>
</organism>
<dbReference type="SUPFAM" id="SSF69318">
    <property type="entry name" value="Integrin alpha N-terminal domain"/>
    <property type="match status" value="1"/>
</dbReference>
<sequence>MSPYPTEIPERTRRGRFVTLSQQAFALAVVVAVLTPAARTVTMDVRPAQPTAAAVAPGMALESATIPTRVPTGVVDPKVAEYSLTAPTGAARGRVALRATTQAKAGGGDTITSTALPVTGYGTVGVTWAHDAKVIPDDAISVKVRTRTGAKWSGWTAAEYHDDHGPDPRSAEGRRSRPGTEAIAVGIVDKVQVKITTKKVAPADMKLAVIDPGTPTATAKQRPAIDTARLASARTTGDVPATTGTTGTTGTDTPGTDPTGTDTTDTTGDLALQSATYTPKPQIYSRAQWGADERMRDGSPQYYEVRAGFVHHTVNANNYTAAQVPGIIRGIYSYHTRSRGWSDIGYNFLVDRFGRIWEGRAGGVDRPVVGAHTQGYNNYSFAMSAIGNYDIAQPSSAMVNAYGALFAWKLSLHGVSATATSQLLGTKTFKAINGHRDAGKTACPGKYLYAQIPNIRTLAAKAQKGWAGRDLLGNYVGTANPDILIRKAGNGRLMFLDTKRVGTSWRTSGRILTNVYVPWASQIMRAGDWDRDGNNDIIAIRASDSAAILYRGNGRGQFWPGYAIGTFKNVKLLAAVGDVTGDGYPDFMGQPKGDRMRIYPGNGTKGFQASYAAYSAVAGTQQIGVGLWDTDGAPDSLVRNGGSLIAYKGNGPGGWSAAATVKVYAGAWDWIIGLGTMPGTTTKMLAVRDSTTKTVSLVPVVNGKISPAIPVTTRAAFDLAG</sequence>
<evidence type="ECO:0000256" key="3">
    <source>
        <dbReference type="SAM" id="MobiDB-lite"/>
    </source>
</evidence>
<protein>
    <submittedName>
        <fullName evidence="6">N-acetylmuramoyl-L-alanine amidase</fullName>
        <ecNumber evidence="6">3.5.1.28</ecNumber>
    </submittedName>
</protein>
<feature type="domain" description="N-acetylmuramoyl-L-alanine amidase" evidence="4">
    <location>
        <begin position="295"/>
        <end position="445"/>
    </location>
</feature>
<dbReference type="PANTHER" id="PTHR11022">
    <property type="entry name" value="PEPTIDOGLYCAN RECOGNITION PROTEIN"/>
    <property type="match status" value="1"/>
</dbReference>
<feature type="domain" description="Peptidoglycan recognition protein family" evidence="5">
    <location>
        <begin position="281"/>
        <end position="428"/>
    </location>
</feature>
<dbReference type="InterPro" id="IPR036505">
    <property type="entry name" value="Amidase/PGRP_sf"/>
</dbReference>
<gene>
    <name evidence="6" type="ORF">ACFQ3F_07780</name>
</gene>
<feature type="compositionally biased region" description="Basic and acidic residues" evidence="3">
    <location>
        <begin position="159"/>
        <end position="175"/>
    </location>
</feature>
<accession>A0ABW3VY78</accession>
<dbReference type="GO" id="GO:0008745">
    <property type="term" value="F:N-acetylmuramoyl-L-alanine amidase activity"/>
    <property type="evidence" value="ECO:0007669"/>
    <property type="project" value="UniProtKB-EC"/>
</dbReference>
<evidence type="ECO:0000313" key="7">
    <source>
        <dbReference type="Proteomes" id="UP001597229"/>
    </source>
</evidence>
<name>A0ABW3VY78_9ACTN</name>
<dbReference type="Gene3D" id="2.130.10.130">
    <property type="entry name" value="Integrin alpha, N-terminal"/>
    <property type="match status" value="1"/>
</dbReference>
<evidence type="ECO:0000259" key="4">
    <source>
        <dbReference type="SMART" id="SM00644"/>
    </source>
</evidence>
<dbReference type="Gene3D" id="3.40.80.10">
    <property type="entry name" value="Peptidoglycan recognition protein-like"/>
    <property type="match status" value="1"/>
</dbReference>
<dbReference type="Pfam" id="PF01510">
    <property type="entry name" value="Amidase_2"/>
    <property type="match status" value="1"/>
</dbReference>
<dbReference type="InterPro" id="IPR028994">
    <property type="entry name" value="Integrin_alpha_N"/>
</dbReference>
<dbReference type="RefSeq" id="WP_367920936.1">
    <property type="nucleotide sequence ID" value="NZ_BAABAC010000037.1"/>
</dbReference>
<evidence type="ECO:0000256" key="1">
    <source>
        <dbReference type="ARBA" id="ARBA00007553"/>
    </source>
</evidence>
<dbReference type="InterPro" id="IPR006619">
    <property type="entry name" value="PGRP_domain_met/bac"/>
</dbReference>
<reference evidence="7" key="1">
    <citation type="journal article" date="2019" name="Int. J. Syst. Evol. Microbiol.">
        <title>The Global Catalogue of Microorganisms (GCM) 10K type strain sequencing project: providing services to taxonomists for standard genome sequencing and annotation.</title>
        <authorList>
            <consortium name="The Broad Institute Genomics Platform"/>
            <consortium name="The Broad Institute Genome Sequencing Center for Infectious Disease"/>
            <person name="Wu L."/>
            <person name="Ma J."/>
        </authorList>
    </citation>
    <scope>NUCLEOTIDE SEQUENCE [LARGE SCALE GENOMIC DNA]</scope>
    <source>
        <strain evidence="7">CCUG 52478</strain>
    </source>
</reference>
<dbReference type="SMART" id="SM00644">
    <property type="entry name" value="Ami_2"/>
    <property type="match status" value="1"/>
</dbReference>
<dbReference type="Proteomes" id="UP001597229">
    <property type="component" value="Unassembled WGS sequence"/>
</dbReference>
<feature type="region of interest" description="Disordered" evidence="3">
    <location>
        <begin position="158"/>
        <end position="178"/>
    </location>
</feature>
<dbReference type="SMART" id="SM00701">
    <property type="entry name" value="PGRP"/>
    <property type="match status" value="1"/>
</dbReference>
<evidence type="ECO:0000313" key="6">
    <source>
        <dbReference type="EMBL" id="MFD1247684.1"/>
    </source>
</evidence>